<dbReference type="PANTHER" id="PTHR33075:SF7">
    <property type="entry name" value="OS02G0303350 PROTEIN"/>
    <property type="match status" value="1"/>
</dbReference>
<sequence length="321" mass="34742">MANFALDPLPHVPGGFEIVSHDPTAPPSRLYAYIDGVMDACNEDLVIAILLPVVAKEDFQHLAEVLKSFFIQNMGVRLSEVQPSPVGDAFVGFSSPVEREKFLDQIIQSGHGYTLRFMKHDAVANVRAHDVDREGLIMLMLYPHDARNNTALAKACAGFGLLRYWYGSTNSARVVCKVHLHDDARIPDDVVVATGLEPRVRTWTCPIVVLKRKGVTMLEDEDIFPPADGDLAHPFPPPPPRWLGMDDPNADAPAVSESANGPSGDVNMPDPPAANDADGIPAEASVTQAVDVAPRPVDAGNVAALVIRDTAVVLWKLLELP</sequence>
<name>A0A835BTG8_9POAL</name>
<evidence type="ECO:0000259" key="2">
    <source>
        <dbReference type="Pfam" id="PF24530"/>
    </source>
</evidence>
<protein>
    <recommendedName>
        <fullName evidence="2">DUF7597 domain-containing protein</fullName>
    </recommendedName>
</protein>
<reference evidence="3" key="1">
    <citation type="submission" date="2020-07" db="EMBL/GenBank/DDBJ databases">
        <title>Genome sequence and genetic diversity analysis of an under-domesticated orphan crop, white fonio (Digitaria exilis).</title>
        <authorList>
            <person name="Bennetzen J.L."/>
            <person name="Chen S."/>
            <person name="Ma X."/>
            <person name="Wang X."/>
            <person name="Yssel A.E.J."/>
            <person name="Chaluvadi S.R."/>
            <person name="Johnson M."/>
            <person name="Gangashetty P."/>
            <person name="Hamidou F."/>
            <person name="Sanogo M.D."/>
            <person name="Zwaenepoel A."/>
            <person name="Wallace J."/>
            <person name="Van De Peer Y."/>
            <person name="Van Deynze A."/>
        </authorList>
    </citation>
    <scope>NUCLEOTIDE SEQUENCE</scope>
    <source>
        <tissue evidence="3">Leaves</tissue>
    </source>
</reference>
<proteinExistence type="predicted"/>
<evidence type="ECO:0000313" key="3">
    <source>
        <dbReference type="EMBL" id="KAF8711352.1"/>
    </source>
</evidence>
<comment type="caution">
    <text evidence="3">The sequence shown here is derived from an EMBL/GenBank/DDBJ whole genome shotgun (WGS) entry which is preliminary data.</text>
</comment>
<organism evidence="3 4">
    <name type="scientific">Digitaria exilis</name>
    <dbReference type="NCBI Taxonomy" id="1010633"/>
    <lineage>
        <taxon>Eukaryota</taxon>
        <taxon>Viridiplantae</taxon>
        <taxon>Streptophyta</taxon>
        <taxon>Embryophyta</taxon>
        <taxon>Tracheophyta</taxon>
        <taxon>Spermatophyta</taxon>
        <taxon>Magnoliopsida</taxon>
        <taxon>Liliopsida</taxon>
        <taxon>Poales</taxon>
        <taxon>Poaceae</taxon>
        <taxon>PACMAD clade</taxon>
        <taxon>Panicoideae</taxon>
        <taxon>Panicodae</taxon>
        <taxon>Paniceae</taxon>
        <taxon>Anthephorinae</taxon>
        <taxon>Digitaria</taxon>
    </lineage>
</organism>
<accession>A0A835BTG8</accession>
<dbReference type="Pfam" id="PF24530">
    <property type="entry name" value="DUF7597"/>
    <property type="match status" value="1"/>
</dbReference>
<dbReference type="PANTHER" id="PTHR33075">
    <property type="entry name" value="OS02G0499800 PROTEIN"/>
    <property type="match status" value="1"/>
</dbReference>
<dbReference type="Proteomes" id="UP000636709">
    <property type="component" value="Unassembled WGS sequence"/>
</dbReference>
<evidence type="ECO:0000313" key="4">
    <source>
        <dbReference type="Proteomes" id="UP000636709"/>
    </source>
</evidence>
<feature type="domain" description="DUF7597" evidence="2">
    <location>
        <begin position="26"/>
        <end position="128"/>
    </location>
</feature>
<keyword evidence="4" id="KW-1185">Reference proteome</keyword>
<feature type="region of interest" description="Disordered" evidence="1">
    <location>
        <begin position="228"/>
        <end position="279"/>
    </location>
</feature>
<gene>
    <name evidence="3" type="ORF">HU200_029381</name>
</gene>
<dbReference type="AlphaFoldDB" id="A0A835BTG8"/>
<dbReference type="EMBL" id="JACEFO010001753">
    <property type="protein sequence ID" value="KAF8711352.1"/>
    <property type="molecule type" value="Genomic_DNA"/>
</dbReference>
<dbReference type="InterPro" id="IPR056018">
    <property type="entry name" value="DUF7597"/>
</dbReference>
<evidence type="ECO:0000256" key="1">
    <source>
        <dbReference type="SAM" id="MobiDB-lite"/>
    </source>
</evidence>